<sequence>MTAYTTIIKTATEVSRSWSNADVANFHYHNPNGLVKQKWELNARITAAVEAGKCKSGAIFAYGTLNDYAEKQIIRLASYKRVSSTALRVAISMMERDIATVEAFLASLEAAPAPVVAEVAPEAAPAPEAAQEAVEASDDVQTCKCCDRLLNPQRTVMLEMSISKRYTSTPGLIPESQSQGWFPFGLKCAAKALASDPYEAPVASQEAAADTVTITLTPEQARAVRLALRTRMSLCITQELSTTNPAEKSAWDSRWSEAHSAFTACGGSI</sequence>
<protein>
    <submittedName>
        <fullName evidence="1">Uncharacterized protein</fullName>
    </submittedName>
</protein>
<proteinExistence type="predicted"/>
<dbReference type="EMBL" id="LR798220">
    <property type="protein sequence ID" value="CAB5195107.1"/>
    <property type="molecule type" value="Genomic_DNA"/>
</dbReference>
<accession>A0A6J7WJD0</accession>
<reference evidence="1" key="1">
    <citation type="submission" date="2020-05" db="EMBL/GenBank/DDBJ databases">
        <authorList>
            <person name="Chiriac C."/>
            <person name="Salcher M."/>
            <person name="Ghai R."/>
            <person name="Kavagutti S V."/>
        </authorList>
    </citation>
    <scope>NUCLEOTIDE SEQUENCE</scope>
</reference>
<name>A0A6J7WJD0_9CAUD</name>
<organism evidence="1">
    <name type="scientific">uncultured Caudovirales phage</name>
    <dbReference type="NCBI Taxonomy" id="2100421"/>
    <lineage>
        <taxon>Viruses</taxon>
        <taxon>Duplodnaviria</taxon>
        <taxon>Heunggongvirae</taxon>
        <taxon>Uroviricota</taxon>
        <taxon>Caudoviricetes</taxon>
        <taxon>Peduoviridae</taxon>
        <taxon>Maltschvirus</taxon>
        <taxon>Maltschvirus maltsch</taxon>
    </lineage>
</organism>
<evidence type="ECO:0000313" key="1">
    <source>
        <dbReference type="EMBL" id="CAB5195107.1"/>
    </source>
</evidence>
<gene>
    <name evidence="1" type="ORF">UFOVP168_50</name>
</gene>